<dbReference type="Proteomes" id="UP000471298">
    <property type="component" value="Unassembled WGS sequence"/>
</dbReference>
<dbReference type="EMBL" id="WHNW01000001">
    <property type="protein sequence ID" value="MPV85390.1"/>
    <property type="molecule type" value="Genomic_DNA"/>
</dbReference>
<proteinExistence type="predicted"/>
<keyword evidence="3" id="KW-1185">Reference proteome</keyword>
<dbReference type="RefSeq" id="WP_152808585.1">
    <property type="nucleotide sequence ID" value="NZ_WHNW01000001.1"/>
</dbReference>
<dbReference type="AlphaFoldDB" id="A0A6N7EV35"/>
<evidence type="ECO:0000256" key="1">
    <source>
        <dbReference type="SAM" id="Phobius"/>
    </source>
</evidence>
<gene>
    <name evidence="2" type="ORF">GCU85_01405</name>
</gene>
<feature type="transmembrane region" description="Helical" evidence="1">
    <location>
        <begin position="7"/>
        <end position="40"/>
    </location>
</feature>
<comment type="caution">
    <text evidence="2">The sequence shown here is derived from an EMBL/GenBank/DDBJ whole genome shotgun (WGS) entry which is preliminary data.</text>
</comment>
<keyword evidence="1" id="KW-0472">Membrane</keyword>
<evidence type="ECO:0000313" key="3">
    <source>
        <dbReference type="Proteomes" id="UP000471298"/>
    </source>
</evidence>
<protein>
    <submittedName>
        <fullName evidence="2">Uncharacterized protein</fullName>
    </submittedName>
</protein>
<keyword evidence="1" id="KW-1133">Transmembrane helix</keyword>
<evidence type="ECO:0000313" key="2">
    <source>
        <dbReference type="EMBL" id="MPV85390.1"/>
    </source>
</evidence>
<organism evidence="2 3">
    <name type="scientific">Ostreibacterium oceani</name>
    <dbReference type="NCBI Taxonomy" id="2654998"/>
    <lineage>
        <taxon>Bacteria</taxon>
        <taxon>Pseudomonadati</taxon>
        <taxon>Pseudomonadota</taxon>
        <taxon>Gammaproteobacteria</taxon>
        <taxon>Cardiobacteriales</taxon>
        <taxon>Ostreibacteriaceae</taxon>
        <taxon>Ostreibacterium</taxon>
    </lineage>
</organism>
<feature type="transmembrane region" description="Helical" evidence="1">
    <location>
        <begin position="60"/>
        <end position="81"/>
    </location>
</feature>
<dbReference type="InParanoid" id="A0A6N7EV35"/>
<sequence length="88" mass="9616">MENIKYLAFYALLLVIIVLAAMGYHWLLIFPAAVVLSVAYIIVKGNDWKQVMGKAEMNSAVVFIGVLISQLVLAAICFGLGKLIGLIF</sequence>
<accession>A0A6N7EV35</accession>
<keyword evidence="1" id="KW-0812">Transmembrane</keyword>
<name>A0A6N7EV35_9GAMM</name>
<reference evidence="2 3" key="1">
    <citation type="submission" date="2019-10" db="EMBL/GenBank/DDBJ databases">
        <title>Cardiobacteriales fam. a chemoheterotrophic member of the order Cardiobacteriales, and proposal of Cardiobacteriales fam. nov.</title>
        <authorList>
            <person name="Wang C."/>
        </authorList>
    </citation>
    <scope>NUCLEOTIDE SEQUENCE [LARGE SCALE GENOMIC DNA]</scope>
    <source>
        <strain evidence="2 3">ML27</strain>
    </source>
</reference>